<reference evidence="2" key="1">
    <citation type="submission" date="2023-06" db="EMBL/GenBank/DDBJ databases">
        <authorList>
            <person name="Delattre M."/>
        </authorList>
    </citation>
    <scope>NUCLEOTIDE SEQUENCE</scope>
    <source>
        <strain evidence="2">AF72</strain>
    </source>
</reference>
<dbReference type="Proteomes" id="UP001177023">
    <property type="component" value="Unassembled WGS sequence"/>
</dbReference>
<sequence length="211" mass="24040">MKKKQHKEHSKSSKKHRSKEKKRHRSRSTSTSRSSTYSPVPRKSERRKHRKRKRQIIHRKKDTKKHKKKTKHRAGDGEPRSRSKPKEETPIPEDKGYDTDASFDKYVDDGRILVKKAFALLPSSIYEPLVPVELKGYGKSEILTLAMRAIQEIPQSDLASMLKAGEQTAGKIFNSTRPARTNKAPPQAAGRPVDEVELPVDLDMEPGELAD</sequence>
<evidence type="ECO:0000313" key="2">
    <source>
        <dbReference type="EMBL" id="CAJ0567210.1"/>
    </source>
</evidence>
<proteinExistence type="predicted"/>
<feature type="region of interest" description="Disordered" evidence="1">
    <location>
        <begin position="171"/>
        <end position="211"/>
    </location>
</feature>
<protein>
    <submittedName>
        <fullName evidence="2">Uncharacterized protein</fullName>
    </submittedName>
</protein>
<feature type="compositionally biased region" description="Basic residues" evidence="1">
    <location>
        <begin position="1"/>
        <end position="27"/>
    </location>
</feature>
<evidence type="ECO:0000313" key="3">
    <source>
        <dbReference type="Proteomes" id="UP001177023"/>
    </source>
</evidence>
<feature type="compositionally biased region" description="Acidic residues" evidence="1">
    <location>
        <begin position="195"/>
        <end position="211"/>
    </location>
</feature>
<dbReference type="AlphaFoldDB" id="A0AA36CF52"/>
<feature type="non-terminal residue" evidence="2">
    <location>
        <position position="1"/>
    </location>
</feature>
<accession>A0AA36CF52</accession>
<organism evidence="2 3">
    <name type="scientific">Mesorhabditis spiculigera</name>
    <dbReference type="NCBI Taxonomy" id="96644"/>
    <lineage>
        <taxon>Eukaryota</taxon>
        <taxon>Metazoa</taxon>
        <taxon>Ecdysozoa</taxon>
        <taxon>Nematoda</taxon>
        <taxon>Chromadorea</taxon>
        <taxon>Rhabditida</taxon>
        <taxon>Rhabditina</taxon>
        <taxon>Rhabditomorpha</taxon>
        <taxon>Rhabditoidea</taxon>
        <taxon>Rhabditidae</taxon>
        <taxon>Mesorhabditinae</taxon>
        <taxon>Mesorhabditis</taxon>
    </lineage>
</organism>
<keyword evidence="3" id="KW-1185">Reference proteome</keyword>
<feature type="compositionally biased region" description="Basic residues" evidence="1">
    <location>
        <begin position="44"/>
        <end position="72"/>
    </location>
</feature>
<feature type="region of interest" description="Disordered" evidence="1">
    <location>
        <begin position="1"/>
        <end position="102"/>
    </location>
</feature>
<name>A0AA36CF52_9BILA</name>
<dbReference type="EMBL" id="CATQJA010001429">
    <property type="protein sequence ID" value="CAJ0567210.1"/>
    <property type="molecule type" value="Genomic_DNA"/>
</dbReference>
<feature type="compositionally biased region" description="Basic and acidic residues" evidence="1">
    <location>
        <begin position="73"/>
        <end position="102"/>
    </location>
</feature>
<comment type="caution">
    <text evidence="2">The sequence shown here is derived from an EMBL/GenBank/DDBJ whole genome shotgun (WGS) entry which is preliminary data.</text>
</comment>
<gene>
    <name evidence="2" type="ORF">MSPICULIGERA_LOCUS5770</name>
</gene>
<evidence type="ECO:0000256" key="1">
    <source>
        <dbReference type="SAM" id="MobiDB-lite"/>
    </source>
</evidence>